<evidence type="ECO:0000313" key="1">
    <source>
        <dbReference type="EMBL" id="MDR6218151.1"/>
    </source>
</evidence>
<accession>A0AAE4BMY0</accession>
<dbReference type="Proteomes" id="UP001185331">
    <property type="component" value="Unassembled WGS sequence"/>
</dbReference>
<dbReference type="EMBL" id="JAVDQK010000004">
    <property type="protein sequence ID" value="MDR6218151.1"/>
    <property type="molecule type" value="Genomic_DNA"/>
</dbReference>
<evidence type="ECO:0000313" key="2">
    <source>
        <dbReference type="Proteomes" id="UP001185331"/>
    </source>
</evidence>
<proteinExistence type="predicted"/>
<organism evidence="1 2">
    <name type="scientific">Deinococcus soli</name>
    <name type="common">ex Cha et al. 2016</name>
    <dbReference type="NCBI Taxonomy" id="1309411"/>
    <lineage>
        <taxon>Bacteria</taxon>
        <taxon>Thermotogati</taxon>
        <taxon>Deinococcota</taxon>
        <taxon>Deinococci</taxon>
        <taxon>Deinococcales</taxon>
        <taxon>Deinococcaceae</taxon>
        <taxon>Deinococcus</taxon>
    </lineage>
</organism>
<sequence>MTTLAQEIERQLRALTHYTPDPPGQVRTLCAHLKLPLPLSRADWATLRDHCAPQAELLRHLHTLTDDHVSAAPLHAWTREWRARADDCDARAPHASPLDAAALTERAATLRHVCDQLTTVPGLRER</sequence>
<comment type="caution">
    <text evidence="1">The sequence shown here is derived from an EMBL/GenBank/DDBJ whole genome shotgun (WGS) entry which is preliminary data.</text>
</comment>
<protein>
    <submittedName>
        <fullName evidence="1">Uncharacterized protein</fullName>
    </submittedName>
</protein>
<name>A0AAE4BMY0_9DEIO</name>
<reference evidence="1" key="1">
    <citation type="submission" date="2023-07" db="EMBL/GenBank/DDBJ databases">
        <title>Sorghum-associated microbial communities from plants grown in Nebraska, USA.</title>
        <authorList>
            <person name="Schachtman D."/>
        </authorList>
    </citation>
    <scope>NUCLEOTIDE SEQUENCE</scope>
    <source>
        <strain evidence="1">BE330</strain>
    </source>
</reference>
<gene>
    <name evidence="1" type="ORF">J2Y00_001714</name>
</gene>
<dbReference type="RefSeq" id="WP_309854242.1">
    <property type="nucleotide sequence ID" value="NZ_JAVDQJ010000004.1"/>
</dbReference>
<dbReference type="AlphaFoldDB" id="A0AAE4BMY0"/>